<protein>
    <submittedName>
        <fullName evidence="1">Uncharacterized protein</fullName>
    </submittedName>
</protein>
<gene>
    <name evidence="1" type="ORF">OCTVUL_1B016646</name>
</gene>
<dbReference type="EMBL" id="OX597824">
    <property type="protein sequence ID" value="CAI9730416.1"/>
    <property type="molecule type" value="Genomic_DNA"/>
</dbReference>
<organism evidence="1 2">
    <name type="scientific">Octopus vulgaris</name>
    <name type="common">Common octopus</name>
    <dbReference type="NCBI Taxonomy" id="6645"/>
    <lineage>
        <taxon>Eukaryota</taxon>
        <taxon>Metazoa</taxon>
        <taxon>Spiralia</taxon>
        <taxon>Lophotrochozoa</taxon>
        <taxon>Mollusca</taxon>
        <taxon>Cephalopoda</taxon>
        <taxon>Coleoidea</taxon>
        <taxon>Octopodiformes</taxon>
        <taxon>Octopoda</taxon>
        <taxon>Incirrata</taxon>
        <taxon>Octopodidae</taxon>
        <taxon>Octopus</taxon>
    </lineage>
</organism>
<dbReference type="Proteomes" id="UP001162480">
    <property type="component" value="Chromosome 11"/>
</dbReference>
<name>A0AA36F955_OCTVU</name>
<proteinExistence type="predicted"/>
<evidence type="ECO:0000313" key="2">
    <source>
        <dbReference type="Proteomes" id="UP001162480"/>
    </source>
</evidence>
<evidence type="ECO:0000313" key="1">
    <source>
        <dbReference type="EMBL" id="CAI9730416.1"/>
    </source>
</evidence>
<reference evidence="1" key="1">
    <citation type="submission" date="2023-08" db="EMBL/GenBank/DDBJ databases">
        <authorList>
            <person name="Alioto T."/>
            <person name="Alioto T."/>
            <person name="Gomez Garrido J."/>
        </authorList>
    </citation>
    <scope>NUCLEOTIDE SEQUENCE</scope>
</reference>
<accession>A0AA36F955</accession>
<sequence>MMSLQHISFLLRYKSSFRMECGTLLAIANYTYPMVFATRWNGILISFLQECAQWLTATSKINAAEKIVKKAAKQNKVDFDTVWHITLKETSTQQVANPVNETNLNGRNFTLSEECYHRYVYSMGCRRKISKQYYANVGDSW</sequence>
<dbReference type="AlphaFoldDB" id="A0AA36F955"/>
<keyword evidence="2" id="KW-1185">Reference proteome</keyword>